<dbReference type="GO" id="GO:0016787">
    <property type="term" value="F:hydrolase activity"/>
    <property type="evidence" value="ECO:0007669"/>
    <property type="project" value="UniProtKB-KW"/>
</dbReference>
<keyword evidence="4" id="KW-0143">Chaperone</keyword>
<evidence type="ECO:0000256" key="3">
    <source>
        <dbReference type="ARBA" id="ARBA00023134"/>
    </source>
</evidence>
<keyword evidence="3" id="KW-0342">GTP-binding</keyword>
<protein>
    <submittedName>
        <fullName evidence="5">ArgK protein</fullName>
    </submittedName>
</protein>
<dbReference type="InterPro" id="IPR052040">
    <property type="entry name" value="GTPase/Isobutyryl-CoA_mutase"/>
</dbReference>
<accession>A0A444IU20</accession>
<evidence type="ECO:0000313" key="6">
    <source>
        <dbReference type="Proteomes" id="UP000287853"/>
    </source>
</evidence>
<dbReference type="Pfam" id="PF03308">
    <property type="entry name" value="MeaB"/>
    <property type="match status" value="1"/>
</dbReference>
<comment type="caution">
    <text evidence="5">The sequence shown here is derived from an EMBL/GenBank/DDBJ whole genome shotgun (WGS) entry which is preliminary data.</text>
</comment>
<sequence length="143" mass="15207">MSADQLLGKIHLGDPRSVARAISLVEDQAEIGPYIMQGLDQQRLDRVLTVGITGPPGAGKSTLTSSLVQQLRLREIRVGVIAVDPSSPLTHGALLGDRIRMMEHALDRDVVVRSMATRGRLGGLCAAAGATMRIMLLQAAGLF</sequence>
<dbReference type="PANTHER" id="PTHR43087:SF1">
    <property type="entry name" value="LAO_AO TRANSPORT SYSTEM ATPASE"/>
    <property type="match status" value="1"/>
</dbReference>
<keyword evidence="2" id="KW-0378">Hydrolase</keyword>
<evidence type="ECO:0000313" key="5">
    <source>
        <dbReference type="EMBL" id="RWX44326.1"/>
    </source>
</evidence>
<dbReference type="PANTHER" id="PTHR43087">
    <property type="entry name" value="LYSINE/ARGININE/ORNITHINE TRANSPORT SYSTEM KINASE"/>
    <property type="match status" value="1"/>
</dbReference>
<evidence type="ECO:0000256" key="4">
    <source>
        <dbReference type="ARBA" id="ARBA00023186"/>
    </source>
</evidence>
<evidence type="ECO:0000256" key="1">
    <source>
        <dbReference type="ARBA" id="ARBA00022741"/>
    </source>
</evidence>
<keyword evidence="1" id="KW-0547">Nucleotide-binding</keyword>
<dbReference type="SUPFAM" id="SSF52540">
    <property type="entry name" value="P-loop containing nucleoside triphosphate hydrolases"/>
    <property type="match status" value="1"/>
</dbReference>
<dbReference type="Gene3D" id="3.40.50.300">
    <property type="entry name" value="P-loop containing nucleotide triphosphate hydrolases"/>
    <property type="match status" value="1"/>
</dbReference>
<dbReference type="Proteomes" id="UP000287853">
    <property type="component" value="Unassembled WGS sequence"/>
</dbReference>
<name>A0A444IU20_9BACT</name>
<dbReference type="GO" id="GO:0005525">
    <property type="term" value="F:GTP binding"/>
    <property type="evidence" value="ECO:0007669"/>
    <property type="project" value="UniProtKB-KW"/>
</dbReference>
<gene>
    <name evidence="5" type="ORF">H206_01845</name>
</gene>
<dbReference type="InterPro" id="IPR027417">
    <property type="entry name" value="P-loop_NTPase"/>
</dbReference>
<organism evidence="5 6">
    <name type="scientific">Candidatus Electrothrix aarhusensis</name>
    <dbReference type="NCBI Taxonomy" id="1859131"/>
    <lineage>
        <taxon>Bacteria</taxon>
        <taxon>Pseudomonadati</taxon>
        <taxon>Thermodesulfobacteriota</taxon>
        <taxon>Desulfobulbia</taxon>
        <taxon>Desulfobulbales</taxon>
        <taxon>Desulfobulbaceae</taxon>
        <taxon>Candidatus Electrothrix</taxon>
    </lineage>
</organism>
<reference evidence="5 6" key="1">
    <citation type="submission" date="2017-01" db="EMBL/GenBank/DDBJ databases">
        <title>The cable genome- insights into the physiology and evolution of filamentous bacteria capable of sulfide oxidation via long distance electron transfer.</title>
        <authorList>
            <person name="Schreiber L."/>
            <person name="Bjerg J.T."/>
            <person name="Boggild A."/>
            <person name="Van De Vossenberg J."/>
            <person name="Meysman F."/>
            <person name="Nielsen L.P."/>
            <person name="Schramm A."/>
            <person name="Kjeldsen K.U."/>
        </authorList>
    </citation>
    <scope>NUCLEOTIDE SEQUENCE [LARGE SCALE GENOMIC DNA]</scope>
    <source>
        <strain evidence="5">MCF</strain>
    </source>
</reference>
<dbReference type="EMBL" id="MTKO01000097">
    <property type="protein sequence ID" value="RWX44326.1"/>
    <property type="molecule type" value="Genomic_DNA"/>
</dbReference>
<keyword evidence="6" id="KW-1185">Reference proteome</keyword>
<dbReference type="AlphaFoldDB" id="A0A444IU20"/>
<evidence type="ECO:0000256" key="2">
    <source>
        <dbReference type="ARBA" id="ARBA00022801"/>
    </source>
</evidence>
<proteinExistence type="predicted"/>